<evidence type="ECO:0008006" key="3">
    <source>
        <dbReference type="Google" id="ProtNLM"/>
    </source>
</evidence>
<reference evidence="1 2" key="1">
    <citation type="submission" date="2020-08" db="EMBL/GenBank/DDBJ databases">
        <title>Genomic Encyclopedia of Type Strains, Phase IV (KMG-V): Genome sequencing to study the core and pangenomes of soil and plant-associated prokaryotes.</title>
        <authorList>
            <person name="Whitman W."/>
        </authorList>
    </citation>
    <scope>NUCLEOTIDE SEQUENCE [LARGE SCALE GENOMIC DNA]</scope>
    <source>
        <strain evidence="1 2">X5P3</strain>
    </source>
</reference>
<organism evidence="1 2">
    <name type="scientific">Granulicella mallensis</name>
    <dbReference type="NCBI Taxonomy" id="940614"/>
    <lineage>
        <taxon>Bacteria</taxon>
        <taxon>Pseudomonadati</taxon>
        <taxon>Acidobacteriota</taxon>
        <taxon>Terriglobia</taxon>
        <taxon>Terriglobales</taxon>
        <taxon>Acidobacteriaceae</taxon>
        <taxon>Granulicella</taxon>
    </lineage>
</organism>
<dbReference type="Proteomes" id="UP000584867">
    <property type="component" value="Unassembled WGS sequence"/>
</dbReference>
<proteinExistence type="predicted"/>
<gene>
    <name evidence="1" type="ORF">HDF15_003765</name>
</gene>
<dbReference type="AlphaFoldDB" id="A0A7W7ZTB7"/>
<comment type="caution">
    <text evidence="1">The sequence shown here is derived from an EMBL/GenBank/DDBJ whole genome shotgun (WGS) entry which is preliminary data.</text>
</comment>
<name>A0A7W7ZTB7_9BACT</name>
<dbReference type="RefSeq" id="WP_184258048.1">
    <property type="nucleotide sequence ID" value="NZ_JACHIO010000016.1"/>
</dbReference>
<dbReference type="EMBL" id="JACHIO010000016">
    <property type="protein sequence ID" value="MBB5065397.1"/>
    <property type="molecule type" value="Genomic_DNA"/>
</dbReference>
<accession>A0A7W7ZTB7</accession>
<sequence>MYRRSFISGLFATGLLPALPSKPGPRLAQAARNQVGVTTGYDPHYLRIPYPGGDVPRSTGVCADVVVRAGRDGLGLDLQKLVHEDMLRGFAAYPHTWGMTHPDSNIDHRRVLNLEAFWRRTGSELWHSSGAAAGNAFPSPLAPGDILTWRLNARFPHIGIVVADSLLSTRVVHNWGNGAEESSLLTFSPHRAIGHYRWPKA</sequence>
<dbReference type="InterPro" id="IPR009706">
    <property type="entry name" value="DUF1287"/>
</dbReference>
<evidence type="ECO:0000313" key="1">
    <source>
        <dbReference type="EMBL" id="MBB5065397.1"/>
    </source>
</evidence>
<dbReference type="Pfam" id="PF06940">
    <property type="entry name" value="DUF1287"/>
    <property type="match status" value="1"/>
</dbReference>
<protein>
    <recommendedName>
        <fullName evidence="3">DUF1287 domain-containing protein</fullName>
    </recommendedName>
</protein>
<evidence type="ECO:0000313" key="2">
    <source>
        <dbReference type="Proteomes" id="UP000584867"/>
    </source>
</evidence>